<evidence type="ECO:0000313" key="2">
    <source>
        <dbReference type="Proteomes" id="UP000262320"/>
    </source>
</evidence>
<gene>
    <name evidence="1" type="ORF">crAss001_100</name>
</gene>
<keyword evidence="2" id="KW-1185">Reference proteome</keyword>
<evidence type="ECO:0000313" key="1">
    <source>
        <dbReference type="EMBL" id="AXQ62743.1"/>
    </source>
</evidence>
<organism evidence="1 2">
    <name type="scientific">Bacteroides phage crAss001</name>
    <name type="common">Bacteroides phage PhiCrAss001</name>
    <dbReference type="NCBI Taxonomy" id="2301731"/>
    <lineage>
        <taxon>Viruses</taxon>
        <taxon>Duplodnaviria</taxon>
        <taxon>Heunggongvirae</taxon>
        <taxon>Uroviricota</taxon>
        <taxon>Caudoviricetes</taxon>
        <taxon>Crassvirales</taxon>
        <taxon>Steigviridae</taxon>
        <taxon>Asinivirinae</taxon>
        <taxon>Kehishuvirus</taxon>
        <taxon>Kehishuvirus primarius</taxon>
    </lineage>
</organism>
<dbReference type="EMBL" id="MH675552">
    <property type="protein sequence ID" value="AXQ62743.1"/>
    <property type="molecule type" value="Genomic_DNA"/>
</dbReference>
<dbReference type="Proteomes" id="UP000262320">
    <property type="component" value="Segment"/>
</dbReference>
<reference evidence="1 2" key="1">
    <citation type="submission" date="2018-07" db="EMBL/GenBank/DDBJ databases">
        <title>PhiCrAss001, a member of the most abundant bacteriophage family in the human gut, infects Bacteroides.</title>
        <authorList>
            <person name="Shkoporov A.N."/>
            <person name="Khokhlova E.V."/>
            <person name="Fitzgerald C.B."/>
            <person name="Stockdale S.R."/>
            <person name="Draper L.A."/>
            <person name="Ross R.P."/>
            <person name="Hill C."/>
        </authorList>
    </citation>
    <scope>NUCLEOTIDE SEQUENCE [LARGE SCALE GENOMIC DNA]</scope>
    <source>
        <strain evidence="2">crAss001</strain>
    </source>
</reference>
<name>A0A385DTE7_BPCA1</name>
<accession>A0A385DTE7</accession>
<protein>
    <submittedName>
        <fullName evidence="1">Uncharacterized protein</fullName>
    </submittedName>
</protein>
<sequence>MVRTIYVVYTDQKLGYSETRKMKQYMFLCPFDNIQAGDMIKDKRYSTAMQVVGWDKNSCEVQNGIKLKVIEPFLLNGKVMNQCTGSDFDIDKQRNNMEEKRNVAISLEEAREWYKSGNNALKAIALKAYSESELAGYNYMKSKVSLLSTWCNVPNAEEHKWNTLHKMAIIAKYYNGSWEMKAGKTGYFIGKSSMGGSAVAQQVNLTDGIAIYEHRTVQYAGIVYFKNAQDAKEAAKLLFDELNLLF</sequence>
<organismHost>
    <name type="scientific">Bacteroides intestinalis</name>
    <dbReference type="NCBI Taxonomy" id="329854"/>
</organismHost>
<proteinExistence type="predicted"/>